<protein>
    <submittedName>
        <fullName evidence="9 10">Probable sodium-coupled neutral amino acid transporter 6</fullName>
    </submittedName>
</protein>
<feature type="transmembrane region" description="Helical" evidence="6">
    <location>
        <begin position="296"/>
        <end position="317"/>
    </location>
</feature>
<evidence type="ECO:0000313" key="8">
    <source>
        <dbReference type="Proteomes" id="UP000322000"/>
    </source>
</evidence>
<evidence type="ECO:0000256" key="5">
    <source>
        <dbReference type="ARBA" id="ARBA00023136"/>
    </source>
</evidence>
<keyword evidence="5 6" id="KW-0472">Membrane</keyword>
<evidence type="ECO:0000256" key="4">
    <source>
        <dbReference type="ARBA" id="ARBA00022989"/>
    </source>
</evidence>
<dbReference type="Proteomes" id="UP000322000">
    <property type="component" value="Chromosome 5"/>
</dbReference>
<accession>A0A7E5VJJ7</accession>
<dbReference type="Pfam" id="PF01490">
    <property type="entry name" value="Aa_trans"/>
    <property type="match status" value="1"/>
</dbReference>
<feature type="transmembrane region" description="Helical" evidence="6">
    <location>
        <begin position="151"/>
        <end position="173"/>
    </location>
</feature>
<proteinExistence type="predicted"/>
<keyword evidence="8" id="KW-1185">Reference proteome</keyword>
<evidence type="ECO:0000256" key="6">
    <source>
        <dbReference type="SAM" id="Phobius"/>
    </source>
</evidence>
<feature type="transmembrane region" description="Helical" evidence="6">
    <location>
        <begin position="460"/>
        <end position="480"/>
    </location>
</feature>
<feature type="transmembrane region" description="Helical" evidence="6">
    <location>
        <begin position="254"/>
        <end position="276"/>
    </location>
</feature>
<feature type="transmembrane region" description="Helical" evidence="6">
    <location>
        <begin position="337"/>
        <end position="354"/>
    </location>
</feature>
<feature type="transmembrane region" description="Helical" evidence="6">
    <location>
        <begin position="360"/>
        <end position="382"/>
    </location>
</feature>
<evidence type="ECO:0000259" key="7">
    <source>
        <dbReference type="Pfam" id="PF01490"/>
    </source>
</evidence>
<dbReference type="InterPro" id="IPR013057">
    <property type="entry name" value="AA_transpt_TM"/>
</dbReference>
<dbReference type="RefSeq" id="XP_026728376.1">
    <property type="nucleotide sequence ID" value="XM_026872575.1"/>
</dbReference>
<dbReference type="PANTHER" id="PTHR48017">
    <property type="entry name" value="OS05G0424000 PROTEIN-RELATED"/>
    <property type="match status" value="1"/>
</dbReference>
<evidence type="ECO:0000256" key="2">
    <source>
        <dbReference type="ARBA" id="ARBA00022448"/>
    </source>
</evidence>
<feature type="transmembrane region" description="Helical" evidence="6">
    <location>
        <begin position="55"/>
        <end position="75"/>
    </location>
</feature>
<dbReference type="RefSeq" id="XP_026728377.1">
    <property type="nucleotide sequence ID" value="XM_026872576.1"/>
</dbReference>
<keyword evidence="2" id="KW-0813">Transport</keyword>
<comment type="subcellular location">
    <subcellularLocation>
        <location evidence="1">Membrane</location>
    </subcellularLocation>
</comment>
<dbReference type="KEGG" id="tnl:113494294"/>
<feature type="transmembrane region" description="Helical" evidence="6">
    <location>
        <begin position="180"/>
        <end position="202"/>
    </location>
</feature>
<dbReference type="RefSeq" id="XP_026728375.1">
    <property type="nucleotide sequence ID" value="XM_026872574.1"/>
</dbReference>
<evidence type="ECO:0000313" key="9">
    <source>
        <dbReference type="RefSeq" id="XP_026728375.1"/>
    </source>
</evidence>
<sequence>MTEMTYSKPTLVMSHHDYTVGETTGGLSVFFTILCIIDLFGVFPVITLPKSVIMCGIYAVPLVLGVFGLQLYTAVLLGRSWLLAQEISPQIKEKNRFPYAAIAELAYGVPAKRMVTFLIDAAIFGSGVPNFIIAAQTLQIFWWKISGGEVGITYCVWMAILGLLLCPVMWLGSPKDMKPIAITSVFIVTTVAVTTWTCILRDTTSAAPVGSVFDGQPELEDFLIAYGILAFQFDIHPMLLTLQVDMKDSKKINMAVLGGFGATGLMFAVTTVLAAARYGNDLDSNILQSIPSSIPLYLMSLLVTLQLCLSSAVSHSALFQHIEDLLRISRDFCFKRCLIRSSIVAMAVFLAESVPRFDLVMGLVGSTLTGPLMFICPPVFFLKLCYIKSKMVSSSPCNGYHKITKKINGYQNGGTNGDLSKFPLITDGLENGYKTFSDTSMTTIQYVVEENEYAIKWYDVVLALIVMTIGIVATIVATYSSWSNSIAYATFSPPCILNSTAAARSFLELPMKFAI</sequence>
<reference evidence="9 10" key="1">
    <citation type="submission" date="2025-04" db="UniProtKB">
        <authorList>
            <consortium name="RefSeq"/>
        </authorList>
    </citation>
    <scope>IDENTIFICATION</scope>
</reference>
<evidence type="ECO:0000313" key="11">
    <source>
        <dbReference type="RefSeq" id="XP_026728377.1"/>
    </source>
</evidence>
<name>A0A7E5VJJ7_TRINI</name>
<dbReference type="AlphaFoldDB" id="A0A7E5VJJ7"/>
<evidence type="ECO:0000313" key="10">
    <source>
        <dbReference type="RefSeq" id="XP_026728376.1"/>
    </source>
</evidence>
<gene>
    <name evidence="9 10 11" type="primary">LOC113494294</name>
</gene>
<dbReference type="GO" id="GO:0016020">
    <property type="term" value="C:membrane"/>
    <property type="evidence" value="ECO:0007669"/>
    <property type="project" value="UniProtKB-SubCell"/>
</dbReference>
<keyword evidence="3 6" id="KW-0812">Transmembrane</keyword>
<organism evidence="8 10">
    <name type="scientific">Trichoplusia ni</name>
    <name type="common">Cabbage looper</name>
    <dbReference type="NCBI Taxonomy" id="7111"/>
    <lineage>
        <taxon>Eukaryota</taxon>
        <taxon>Metazoa</taxon>
        <taxon>Ecdysozoa</taxon>
        <taxon>Arthropoda</taxon>
        <taxon>Hexapoda</taxon>
        <taxon>Insecta</taxon>
        <taxon>Pterygota</taxon>
        <taxon>Neoptera</taxon>
        <taxon>Endopterygota</taxon>
        <taxon>Lepidoptera</taxon>
        <taxon>Glossata</taxon>
        <taxon>Ditrysia</taxon>
        <taxon>Noctuoidea</taxon>
        <taxon>Noctuidae</taxon>
        <taxon>Plusiinae</taxon>
        <taxon>Trichoplusia</taxon>
    </lineage>
</organism>
<keyword evidence="4 6" id="KW-1133">Transmembrane helix</keyword>
<feature type="transmembrane region" description="Helical" evidence="6">
    <location>
        <begin position="27"/>
        <end position="48"/>
    </location>
</feature>
<dbReference type="OrthoDB" id="28208at2759"/>
<evidence type="ECO:0000256" key="1">
    <source>
        <dbReference type="ARBA" id="ARBA00004370"/>
    </source>
</evidence>
<dbReference type="GeneID" id="113494294"/>
<feature type="domain" description="Amino acid transporter transmembrane" evidence="7">
    <location>
        <begin position="45"/>
        <end position="393"/>
    </location>
</feature>
<evidence type="ECO:0000256" key="3">
    <source>
        <dbReference type="ARBA" id="ARBA00022692"/>
    </source>
</evidence>